<keyword evidence="2" id="KW-1185">Reference proteome</keyword>
<comment type="caution">
    <text evidence="1">The sequence shown here is derived from an EMBL/GenBank/DDBJ whole genome shotgun (WGS) entry which is preliminary data.</text>
</comment>
<reference evidence="1 2" key="1">
    <citation type="journal article" date="2015" name="Genome Biol. Evol.">
        <title>Comparative Genomics of a Bacterivorous Green Alga Reveals Evolutionary Causalities and Consequences of Phago-Mixotrophic Mode of Nutrition.</title>
        <authorList>
            <person name="Burns J.A."/>
            <person name="Paasch A."/>
            <person name="Narechania A."/>
            <person name="Kim E."/>
        </authorList>
    </citation>
    <scope>NUCLEOTIDE SEQUENCE [LARGE SCALE GENOMIC DNA]</scope>
    <source>
        <strain evidence="1 2">PLY_AMNH</strain>
    </source>
</reference>
<dbReference type="PANTHER" id="PTHR35128:SF1">
    <property type="entry name" value="SECRETION-REGULATING GUANINE NUCLEOTIDE EXCHANGE FACTOR"/>
    <property type="match status" value="1"/>
</dbReference>
<dbReference type="InterPro" id="IPR029058">
    <property type="entry name" value="AB_hydrolase_fold"/>
</dbReference>
<name>A0AAE0EXW2_9CHLO</name>
<evidence type="ECO:0000313" key="1">
    <source>
        <dbReference type="EMBL" id="KAK3244237.1"/>
    </source>
</evidence>
<gene>
    <name evidence="1" type="ORF">CYMTET_46143</name>
</gene>
<dbReference type="AlphaFoldDB" id="A0AAE0EXW2"/>
<organism evidence="1 2">
    <name type="scientific">Cymbomonas tetramitiformis</name>
    <dbReference type="NCBI Taxonomy" id="36881"/>
    <lineage>
        <taxon>Eukaryota</taxon>
        <taxon>Viridiplantae</taxon>
        <taxon>Chlorophyta</taxon>
        <taxon>Pyramimonadophyceae</taxon>
        <taxon>Pyramimonadales</taxon>
        <taxon>Pyramimonadaceae</taxon>
        <taxon>Cymbomonas</taxon>
    </lineage>
</organism>
<sequence>MARSAPLKRAAAPVPQSYEDGAHYLNLSGYELQQVQMEVQAGVKTMDMQGTQIIWQKPYNPVGVLFLAHGCSHKATDFWPKSTDCPDCLGLPEEVRITQASLASGLLVMAISSWGKCWDTNLKSGARDSRPYVNNDLENVVGAIQMVQKLESAETLPIFALGASSGGAFVSILPHRVKLQALCVMISGLEPDTLETAVEGGYPQTLFVHMQRDEHTMRAVARSIVELKKLQVRTADIVVLPQNVESFFFYLRIESITQDLSARMVSALTYAGLTGPTGILYKDPRGTMWREAIKQHAFRGKEMNLPLENDRSAISEEMNVAYARHEITADFMDLVIPWMFGNRSLSCTKRNCGKLVIS</sequence>
<proteinExistence type="predicted"/>
<dbReference type="Proteomes" id="UP001190700">
    <property type="component" value="Unassembled WGS sequence"/>
</dbReference>
<dbReference type="Gene3D" id="3.40.50.1820">
    <property type="entry name" value="alpha/beta hydrolase"/>
    <property type="match status" value="1"/>
</dbReference>
<dbReference type="PANTHER" id="PTHR35128">
    <property type="entry name" value="SECRETION-REGULATING GUANINE NUCLEOTIDE EXCHANGE FACTOR"/>
    <property type="match status" value="1"/>
</dbReference>
<accession>A0AAE0EXW2</accession>
<protein>
    <submittedName>
        <fullName evidence="1">Uncharacterized protein</fullName>
    </submittedName>
</protein>
<dbReference type="EMBL" id="LGRX02032072">
    <property type="protein sequence ID" value="KAK3244237.1"/>
    <property type="molecule type" value="Genomic_DNA"/>
</dbReference>
<evidence type="ECO:0000313" key="2">
    <source>
        <dbReference type="Proteomes" id="UP001190700"/>
    </source>
</evidence>